<dbReference type="KEGG" id="bspl:121202014"/>
<keyword evidence="2" id="KW-0472">Membrane</keyword>
<evidence type="ECO:0000256" key="1">
    <source>
        <dbReference type="SAM" id="MobiDB-lite"/>
    </source>
</evidence>
<keyword evidence="2" id="KW-1133">Transmembrane helix</keyword>
<protein>
    <submittedName>
        <fullName evidence="4">Mucin-2-like</fullName>
    </submittedName>
</protein>
<dbReference type="OrthoDB" id="8444542at2759"/>
<accession>A0A9W2XLR7</accession>
<evidence type="ECO:0000256" key="2">
    <source>
        <dbReference type="SAM" id="Phobius"/>
    </source>
</evidence>
<evidence type="ECO:0000313" key="3">
    <source>
        <dbReference type="Proteomes" id="UP000515150"/>
    </source>
</evidence>
<dbReference type="InterPro" id="IPR036179">
    <property type="entry name" value="Ig-like_dom_sf"/>
</dbReference>
<feature type="region of interest" description="Disordered" evidence="1">
    <location>
        <begin position="148"/>
        <end position="240"/>
    </location>
</feature>
<dbReference type="Gene3D" id="2.60.40.10">
    <property type="entry name" value="Immunoglobulins"/>
    <property type="match status" value="1"/>
</dbReference>
<reference evidence="4" key="1">
    <citation type="submission" date="2025-08" db="UniProtKB">
        <authorList>
            <consortium name="RefSeq"/>
        </authorList>
    </citation>
    <scope>IDENTIFICATION</scope>
</reference>
<name>A0A9W2XLR7_BETSP</name>
<dbReference type="GeneID" id="121202014"/>
<keyword evidence="2" id="KW-0812">Transmembrane</keyword>
<dbReference type="PANTHER" id="PTHR11422:SF11">
    <property type="entry name" value="IG-LIKE DOMAIN-CONTAINING PROTEIN"/>
    <property type="match status" value="1"/>
</dbReference>
<keyword evidence="3" id="KW-1185">Reference proteome</keyword>
<dbReference type="PANTHER" id="PTHR11422">
    <property type="entry name" value="T-CELL SURFACE GLYCOPROTEIN CD4"/>
    <property type="match status" value="1"/>
</dbReference>
<evidence type="ECO:0000313" key="4">
    <source>
        <dbReference type="RefSeq" id="XP_055362619.1"/>
    </source>
</evidence>
<gene>
    <name evidence="4" type="primary">LOC121202014</name>
</gene>
<proteinExistence type="predicted"/>
<dbReference type="Proteomes" id="UP000515150">
    <property type="component" value="Chromosome 24"/>
</dbReference>
<dbReference type="AlphaFoldDB" id="A0A9W2XLR7"/>
<dbReference type="RefSeq" id="XP_055362619.1">
    <property type="nucleotide sequence ID" value="XM_055506644.1"/>
</dbReference>
<feature type="compositionally biased region" description="Pro residues" evidence="1">
    <location>
        <begin position="185"/>
        <end position="203"/>
    </location>
</feature>
<dbReference type="InterPro" id="IPR013783">
    <property type="entry name" value="Ig-like_fold"/>
</dbReference>
<dbReference type="SUPFAM" id="SSF48726">
    <property type="entry name" value="Immunoglobulin"/>
    <property type="match status" value="1"/>
</dbReference>
<organism evidence="3 4">
    <name type="scientific">Betta splendens</name>
    <name type="common">Siamese fighting fish</name>
    <dbReference type="NCBI Taxonomy" id="158456"/>
    <lineage>
        <taxon>Eukaryota</taxon>
        <taxon>Metazoa</taxon>
        <taxon>Chordata</taxon>
        <taxon>Craniata</taxon>
        <taxon>Vertebrata</taxon>
        <taxon>Euteleostomi</taxon>
        <taxon>Actinopterygii</taxon>
        <taxon>Neopterygii</taxon>
        <taxon>Teleostei</taxon>
        <taxon>Neoteleostei</taxon>
        <taxon>Acanthomorphata</taxon>
        <taxon>Anabantaria</taxon>
        <taxon>Anabantiformes</taxon>
        <taxon>Anabantoidei</taxon>
        <taxon>Osphronemidae</taxon>
        <taxon>Betta</taxon>
    </lineage>
</organism>
<feature type="transmembrane region" description="Helical" evidence="2">
    <location>
        <begin position="249"/>
        <end position="268"/>
    </location>
</feature>
<feature type="compositionally biased region" description="Polar residues" evidence="1">
    <location>
        <begin position="219"/>
        <end position="235"/>
    </location>
</feature>
<sequence length="301" mass="32721">MIYDQHQCDKTDWLFVGLGRSPAVSLFEYGKIKGAAAFKPVRLRVTEKCSLVVEKVTHQHEGLYVCRQFDGSEQIGGDAHVDLSVVSNSEHQNTDEVTLSCSVQRYGSCRHTVKWLKTNTQSQSDCSATVTFTTSQLQTLSDSLTCEVTDDDGRKQTFPFRRSATATEPTPSEPSDVVSSTSATKPPPPTTTTPTTEPPPPEPSDVVSSTSRRDPTKPQGDTTGTKASAETTSTDPDPHTGFPHVLRSIMVSVALAALIISVVTVNMWTRTKGNKKQMEEICVCDDDEVNYENDGVSSASV</sequence>